<accession>A0A170PSK6</accession>
<evidence type="ECO:0000313" key="1">
    <source>
        <dbReference type="EMBL" id="CUS55206.1"/>
    </source>
</evidence>
<dbReference type="EMBL" id="CZRL01000124">
    <property type="protein sequence ID" value="CUS55206.1"/>
    <property type="molecule type" value="Genomic_DNA"/>
</dbReference>
<name>A0A170PSK6_9ZZZZ</name>
<gene>
    <name evidence="1" type="ORF">MGWOODY_XGa425</name>
</gene>
<protein>
    <submittedName>
        <fullName evidence="1">Uncharacterized protein</fullName>
    </submittedName>
</protein>
<dbReference type="AlphaFoldDB" id="A0A170PSK6"/>
<reference evidence="1" key="1">
    <citation type="submission" date="2015-10" db="EMBL/GenBank/DDBJ databases">
        <authorList>
            <person name="Gilbert D.G."/>
        </authorList>
    </citation>
    <scope>NUCLEOTIDE SEQUENCE</scope>
</reference>
<organism evidence="1">
    <name type="scientific">hydrothermal vent metagenome</name>
    <dbReference type="NCBI Taxonomy" id="652676"/>
    <lineage>
        <taxon>unclassified sequences</taxon>
        <taxon>metagenomes</taxon>
        <taxon>ecological metagenomes</taxon>
    </lineage>
</organism>
<proteinExistence type="predicted"/>
<sequence>MRGIAAAAGRIADQQHFAPKLGQIDETTGYQLDGCGVIDLHLSITTPLSQNMSSEQISSSSAVRTIPSASKIDYSKRRTYYHLDISLERTSCP</sequence>